<protein>
    <recommendedName>
        <fullName evidence="3">DDE Tnp4 domain-containing protein</fullName>
    </recommendedName>
</protein>
<gene>
    <name evidence="2" type="ORF">FSB_LOCUS58943</name>
</gene>
<dbReference type="InterPro" id="IPR045026">
    <property type="entry name" value="LIMYB"/>
</dbReference>
<dbReference type="AlphaFoldDB" id="A0A2N9J401"/>
<dbReference type="EMBL" id="OIVN01006344">
    <property type="protein sequence ID" value="SPD31061.1"/>
    <property type="molecule type" value="Genomic_DNA"/>
</dbReference>
<proteinExistence type="predicted"/>
<feature type="compositionally biased region" description="Acidic residues" evidence="1">
    <location>
        <begin position="69"/>
        <end position="78"/>
    </location>
</feature>
<sequence>MPKAKEFRRKGCENYIQLGTLFNKTTATGVMAFASTQDPTNTDEERELDERFISTRVHVNVDVDVDVEVDPDIGEDPEPVQGDVRETRPNKRAKSVTSSKSKKSARKGERVSEMTEAINNFARVTVIMFADMSDDKNITGQEFDEENSLESDMSSEENELDSDMSGEENGLDSDMSDEDNQNSGENHVLSSAIDGTHVSATVPAVKKTSCCGRKHIITENVMCAVNFDMRFTFVYSGWEESVNDSRVFENTILSDDMVFPWLVEG</sequence>
<feature type="compositionally biased region" description="Basic residues" evidence="1">
    <location>
        <begin position="90"/>
        <end position="105"/>
    </location>
</feature>
<name>A0A2N9J401_FAGSY</name>
<reference evidence="2" key="1">
    <citation type="submission" date="2018-02" db="EMBL/GenBank/DDBJ databases">
        <authorList>
            <person name="Cohen D.B."/>
            <person name="Kent A.D."/>
        </authorList>
    </citation>
    <scope>NUCLEOTIDE SEQUENCE</scope>
</reference>
<feature type="region of interest" description="Disordered" evidence="1">
    <location>
        <begin position="69"/>
        <end position="112"/>
    </location>
</feature>
<feature type="region of interest" description="Disordered" evidence="1">
    <location>
        <begin position="143"/>
        <end position="188"/>
    </location>
</feature>
<dbReference type="PANTHER" id="PTHR47584:SF14">
    <property type="entry name" value="L10-INTERACTING MYB DOMAIN-CONTAINING PROTEIN-LIKE"/>
    <property type="match status" value="1"/>
</dbReference>
<evidence type="ECO:0000313" key="2">
    <source>
        <dbReference type="EMBL" id="SPD31061.1"/>
    </source>
</evidence>
<evidence type="ECO:0008006" key="3">
    <source>
        <dbReference type="Google" id="ProtNLM"/>
    </source>
</evidence>
<feature type="compositionally biased region" description="Acidic residues" evidence="1">
    <location>
        <begin position="143"/>
        <end position="180"/>
    </location>
</feature>
<evidence type="ECO:0000256" key="1">
    <source>
        <dbReference type="SAM" id="MobiDB-lite"/>
    </source>
</evidence>
<accession>A0A2N9J401</accession>
<organism evidence="2">
    <name type="scientific">Fagus sylvatica</name>
    <name type="common">Beechnut</name>
    <dbReference type="NCBI Taxonomy" id="28930"/>
    <lineage>
        <taxon>Eukaryota</taxon>
        <taxon>Viridiplantae</taxon>
        <taxon>Streptophyta</taxon>
        <taxon>Embryophyta</taxon>
        <taxon>Tracheophyta</taxon>
        <taxon>Spermatophyta</taxon>
        <taxon>Magnoliopsida</taxon>
        <taxon>eudicotyledons</taxon>
        <taxon>Gunneridae</taxon>
        <taxon>Pentapetalae</taxon>
        <taxon>rosids</taxon>
        <taxon>fabids</taxon>
        <taxon>Fagales</taxon>
        <taxon>Fagaceae</taxon>
        <taxon>Fagus</taxon>
    </lineage>
</organism>
<dbReference type="PANTHER" id="PTHR47584">
    <property type="match status" value="1"/>
</dbReference>